<organism evidence="2 4">
    <name type="scientific">Puccinia graminis f. sp. tritici</name>
    <dbReference type="NCBI Taxonomy" id="56615"/>
    <lineage>
        <taxon>Eukaryota</taxon>
        <taxon>Fungi</taxon>
        <taxon>Dikarya</taxon>
        <taxon>Basidiomycota</taxon>
        <taxon>Pucciniomycotina</taxon>
        <taxon>Pucciniomycetes</taxon>
        <taxon>Pucciniales</taxon>
        <taxon>Pucciniaceae</taxon>
        <taxon>Puccinia</taxon>
    </lineage>
</organism>
<dbReference type="Proteomes" id="UP000324748">
    <property type="component" value="Unassembled WGS sequence"/>
</dbReference>
<gene>
    <name evidence="1" type="ORF">PGT21_019553</name>
    <name evidence="2" type="ORF">PGTUg99_030455</name>
</gene>
<keyword evidence="3" id="KW-1185">Reference proteome</keyword>
<evidence type="ECO:0000313" key="2">
    <source>
        <dbReference type="EMBL" id="KAA1138092.1"/>
    </source>
</evidence>
<reference evidence="3 4" key="1">
    <citation type="submission" date="2019-05" db="EMBL/GenBank/DDBJ databases">
        <title>Emergence of the Ug99 lineage of the wheat stem rust pathogen through somatic hybridization.</title>
        <authorList>
            <person name="Li F."/>
            <person name="Upadhyaya N.M."/>
            <person name="Sperschneider J."/>
            <person name="Matny O."/>
            <person name="Nguyen-Phuc H."/>
            <person name="Mago R."/>
            <person name="Raley C."/>
            <person name="Miller M.E."/>
            <person name="Silverstein K.A.T."/>
            <person name="Henningsen E."/>
            <person name="Hirsch C.D."/>
            <person name="Visser B."/>
            <person name="Pretorius Z.A."/>
            <person name="Steffenson B.J."/>
            <person name="Schwessinger B."/>
            <person name="Dodds P.N."/>
            <person name="Figueroa M."/>
        </authorList>
    </citation>
    <scope>NUCLEOTIDE SEQUENCE [LARGE SCALE GENOMIC DNA]</scope>
    <source>
        <strain evidence="1">21-0</strain>
        <strain evidence="2 4">Ug99</strain>
    </source>
</reference>
<accession>A0A5B0SJM7</accession>
<comment type="caution">
    <text evidence="2">The sequence shown here is derived from an EMBL/GenBank/DDBJ whole genome shotgun (WGS) entry which is preliminary data.</text>
</comment>
<dbReference type="AlphaFoldDB" id="A0A5B0SJM7"/>
<dbReference type="EMBL" id="VDEP01000004">
    <property type="protein sequence ID" value="KAA1138092.1"/>
    <property type="molecule type" value="Genomic_DNA"/>
</dbReference>
<dbReference type="Proteomes" id="UP000325313">
    <property type="component" value="Unassembled WGS sequence"/>
</dbReference>
<proteinExistence type="predicted"/>
<evidence type="ECO:0000313" key="3">
    <source>
        <dbReference type="Proteomes" id="UP000324748"/>
    </source>
</evidence>
<dbReference type="EMBL" id="VSWC01000002">
    <property type="protein sequence ID" value="KAA1117684.1"/>
    <property type="molecule type" value="Genomic_DNA"/>
</dbReference>
<sequence length="123" mass="13665">MAASQPLTIMLCWKFTTDYDGTLMATNPDQPILETARESCIKPGHLMNRGKSATVSSNISILDKFLDIQHLFCGADVFATNKKTTTTSDCWYVSLGQPLQPEEQTDKWTGSYVFCALSLLYSV</sequence>
<dbReference type="OrthoDB" id="10312328at2759"/>
<name>A0A5B0SJM7_PUCGR</name>
<evidence type="ECO:0000313" key="1">
    <source>
        <dbReference type="EMBL" id="KAA1117684.1"/>
    </source>
</evidence>
<protein>
    <submittedName>
        <fullName evidence="2">Uncharacterized protein</fullName>
    </submittedName>
</protein>
<evidence type="ECO:0000313" key="4">
    <source>
        <dbReference type="Proteomes" id="UP000325313"/>
    </source>
</evidence>